<evidence type="ECO:0000313" key="5">
    <source>
        <dbReference type="Proteomes" id="UP000011591"/>
    </source>
</evidence>
<dbReference type="Pfam" id="PF02517">
    <property type="entry name" value="Rce1-like"/>
    <property type="match status" value="1"/>
</dbReference>
<accession>M0BB25</accession>
<proteinExistence type="predicted"/>
<dbReference type="PANTHER" id="PTHR36435:SF1">
    <property type="entry name" value="CAAX AMINO TERMINAL PROTEASE FAMILY PROTEIN"/>
    <property type="match status" value="1"/>
</dbReference>
<feature type="transmembrane region" description="Helical" evidence="2">
    <location>
        <begin position="232"/>
        <end position="249"/>
    </location>
</feature>
<keyword evidence="2" id="KW-0472">Membrane</keyword>
<feature type="transmembrane region" description="Helical" evidence="2">
    <location>
        <begin position="184"/>
        <end position="204"/>
    </location>
</feature>
<keyword evidence="5" id="KW-1185">Reference proteome</keyword>
<name>M0BB25_9EURY</name>
<dbReference type="InterPro" id="IPR003675">
    <property type="entry name" value="Rce1/LyrA-like_dom"/>
</dbReference>
<dbReference type="AlphaFoldDB" id="M0BB25"/>
<dbReference type="GO" id="GO:0004175">
    <property type="term" value="F:endopeptidase activity"/>
    <property type="evidence" value="ECO:0007669"/>
    <property type="project" value="UniProtKB-ARBA"/>
</dbReference>
<feature type="transmembrane region" description="Helical" evidence="2">
    <location>
        <begin position="295"/>
        <end position="323"/>
    </location>
</feature>
<feature type="domain" description="CAAX prenyl protease 2/Lysostaphin resistance protein A-like" evidence="3">
    <location>
        <begin position="235"/>
        <end position="326"/>
    </location>
</feature>
<organism evidence="4 5">
    <name type="scientific">Natrialba aegyptia DSM 13077</name>
    <dbReference type="NCBI Taxonomy" id="1227491"/>
    <lineage>
        <taxon>Archaea</taxon>
        <taxon>Methanobacteriati</taxon>
        <taxon>Methanobacteriota</taxon>
        <taxon>Stenosarchaea group</taxon>
        <taxon>Halobacteria</taxon>
        <taxon>Halobacteriales</taxon>
        <taxon>Natrialbaceae</taxon>
        <taxon>Natrialba</taxon>
    </lineage>
</organism>
<evidence type="ECO:0000259" key="3">
    <source>
        <dbReference type="Pfam" id="PF02517"/>
    </source>
</evidence>
<protein>
    <submittedName>
        <fullName evidence="4">Abortive infection protein</fullName>
    </submittedName>
</protein>
<dbReference type="PANTHER" id="PTHR36435">
    <property type="entry name" value="SLR1288 PROTEIN"/>
    <property type="match status" value="1"/>
</dbReference>
<sequence>MAQWTAFAGLTVVVLVLLLVLSHLTQTSFSSSSDAEAPAGDTAETDNGLEAFDATQGTRDGDAREFGERSSPATDESDAGTRYDRHDRSGAGRGDSNGGRRVDTPENAEPPTGDDGSSSRDDRAIHTDDGHRHPGHAELDPDDLSTGLLLANVAASQGLFLVVLLGAILFTAIPASALGIEFSLAYLTSGLAVGTGAGIALYAANELGAAFAERVGFDHDEQLRSMLAPDTTGGWLTLLLVVLPIIAVFEELLFRGALIGVFATGFDMSPWLLAVVSSVAFALGHGMQGSVGVAVTGALGFVLAAVFIATGSLLVVIVAHYLINALEFVVHEGLELEWATRRSVSNRESE</sequence>
<evidence type="ECO:0000256" key="1">
    <source>
        <dbReference type="SAM" id="MobiDB-lite"/>
    </source>
</evidence>
<gene>
    <name evidence="4" type="ORF">C480_06526</name>
</gene>
<dbReference type="InterPro" id="IPR052710">
    <property type="entry name" value="CAAX_protease"/>
</dbReference>
<feature type="region of interest" description="Disordered" evidence="1">
    <location>
        <begin position="27"/>
        <end position="139"/>
    </location>
</feature>
<dbReference type="OrthoDB" id="214851at2157"/>
<keyword evidence="2" id="KW-0812">Transmembrane</keyword>
<feature type="transmembrane region" description="Helical" evidence="2">
    <location>
        <begin position="256"/>
        <end position="283"/>
    </location>
</feature>
<dbReference type="RefSeq" id="WP_006664813.1">
    <property type="nucleotide sequence ID" value="NZ_AOIP01000015.1"/>
</dbReference>
<dbReference type="PATRIC" id="fig|1227491.4.peg.1349"/>
<evidence type="ECO:0000256" key="2">
    <source>
        <dbReference type="SAM" id="Phobius"/>
    </source>
</evidence>
<feature type="compositionally biased region" description="Basic and acidic residues" evidence="1">
    <location>
        <begin position="79"/>
        <end position="90"/>
    </location>
</feature>
<keyword evidence="2" id="KW-1133">Transmembrane helix</keyword>
<feature type="compositionally biased region" description="Basic and acidic residues" evidence="1">
    <location>
        <begin position="59"/>
        <end position="68"/>
    </location>
</feature>
<dbReference type="Proteomes" id="UP000011591">
    <property type="component" value="Unassembled WGS sequence"/>
</dbReference>
<feature type="compositionally biased region" description="Basic and acidic residues" evidence="1">
    <location>
        <begin position="117"/>
        <end position="139"/>
    </location>
</feature>
<feature type="transmembrane region" description="Helical" evidence="2">
    <location>
        <begin position="149"/>
        <end position="172"/>
    </location>
</feature>
<dbReference type="EMBL" id="AOIP01000015">
    <property type="protein sequence ID" value="ELZ07687.1"/>
    <property type="molecule type" value="Genomic_DNA"/>
</dbReference>
<comment type="caution">
    <text evidence="4">The sequence shown here is derived from an EMBL/GenBank/DDBJ whole genome shotgun (WGS) entry which is preliminary data.</text>
</comment>
<dbReference type="GO" id="GO:0080120">
    <property type="term" value="P:CAAX-box protein maturation"/>
    <property type="evidence" value="ECO:0007669"/>
    <property type="project" value="UniProtKB-ARBA"/>
</dbReference>
<reference evidence="4 5" key="1">
    <citation type="journal article" date="2014" name="PLoS Genet.">
        <title>Phylogenetically driven sequencing of extremely halophilic archaea reveals strategies for static and dynamic osmo-response.</title>
        <authorList>
            <person name="Becker E.A."/>
            <person name="Seitzer P.M."/>
            <person name="Tritt A."/>
            <person name="Larsen D."/>
            <person name="Krusor M."/>
            <person name="Yao A.I."/>
            <person name="Wu D."/>
            <person name="Madern D."/>
            <person name="Eisen J.A."/>
            <person name="Darling A.E."/>
            <person name="Facciotti M.T."/>
        </authorList>
    </citation>
    <scope>NUCLEOTIDE SEQUENCE [LARGE SCALE GENOMIC DNA]</scope>
    <source>
        <strain evidence="4 5">DSM 13077</strain>
    </source>
</reference>
<evidence type="ECO:0000313" key="4">
    <source>
        <dbReference type="EMBL" id="ELZ07687.1"/>
    </source>
</evidence>